<evidence type="ECO:0000313" key="9">
    <source>
        <dbReference type="Proteomes" id="UP001275084"/>
    </source>
</evidence>
<keyword evidence="3 5" id="KW-0378">Hydrolase</keyword>
<dbReference type="EMBL" id="JAUIQD010000007">
    <property type="protein sequence ID" value="KAK3343466.1"/>
    <property type="molecule type" value="Genomic_DNA"/>
</dbReference>
<evidence type="ECO:0000256" key="3">
    <source>
        <dbReference type="ARBA" id="ARBA00022801"/>
    </source>
</evidence>
<dbReference type="AlphaFoldDB" id="A0AAJ0H7Y3"/>
<evidence type="ECO:0000256" key="5">
    <source>
        <dbReference type="PROSITE-ProRule" id="PRU01240"/>
    </source>
</evidence>
<keyword evidence="4 5" id="KW-0720">Serine protease</keyword>
<feature type="active site" description="Charge relay system" evidence="5">
    <location>
        <position position="218"/>
    </location>
</feature>
<dbReference type="SUPFAM" id="SSF52743">
    <property type="entry name" value="Subtilisin-like"/>
    <property type="match status" value="1"/>
</dbReference>
<accession>A0AAJ0H7Y3</accession>
<feature type="domain" description="Peptidase S8/S53" evidence="7">
    <location>
        <begin position="209"/>
        <end position="580"/>
    </location>
</feature>
<dbReference type="InterPro" id="IPR022398">
    <property type="entry name" value="Peptidase_S8_His-AS"/>
</dbReference>
<dbReference type="GO" id="GO:0006508">
    <property type="term" value="P:proteolysis"/>
    <property type="evidence" value="ECO:0007669"/>
    <property type="project" value="UniProtKB-KW"/>
</dbReference>
<dbReference type="SUPFAM" id="SSF49785">
    <property type="entry name" value="Galactose-binding domain-like"/>
    <property type="match status" value="1"/>
</dbReference>
<reference evidence="8" key="1">
    <citation type="journal article" date="2023" name="Mol. Phylogenet. Evol.">
        <title>Genome-scale phylogeny and comparative genomics of the fungal order Sordariales.</title>
        <authorList>
            <person name="Hensen N."/>
            <person name="Bonometti L."/>
            <person name="Westerberg I."/>
            <person name="Brannstrom I.O."/>
            <person name="Guillou S."/>
            <person name="Cros-Aarteil S."/>
            <person name="Calhoun S."/>
            <person name="Haridas S."/>
            <person name="Kuo A."/>
            <person name="Mondo S."/>
            <person name="Pangilinan J."/>
            <person name="Riley R."/>
            <person name="LaButti K."/>
            <person name="Andreopoulos B."/>
            <person name="Lipzen A."/>
            <person name="Chen C."/>
            <person name="Yan M."/>
            <person name="Daum C."/>
            <person name="Ng V."/>
            <person name="Clum A."/>
            <person name="Steindorff A."/>
            <person name="Ohm R.A."/>
            <person name="Martin F."/>
            <person name="Silar P."/>
            <person name="Natvig D.O."/>
            <person name="Lalanne C."/>
            <person name="Gautier V."/>
            <person name="Ament-Velasquez S.L."/>
            <person name="Kruys A."/>
            <person name="Hutchinson M.I."/>
            <person name="Powell A.J."/>
            <person name="Barry K."/>
            <person name="Miller A.N."/>
            <person name="Grigoriev I.V."/>
            <person name="Debuchy R."/>
            <person name="Gladieux P."/>
            <person name="Hiltunen Thoren M."/>
            <person name="Johannesson H."/>
        </authorList>
    </citation>
    <scope>NUCLEOTIDE SEQUENCE</scope>
    <source>
        <strain evidence="8">CBS 955.72</strain>
    </source>
</reference>
<dbReference type="InterPro" id="IPR000209">
    <property type="entry name" value="Peptidase_S8/S53_dom"/>
</dbReference>
<dbReference type="PROSITE" id="PS51892">
    <property type="entry name" value="SUBTILASE"/>
    <property type="match status" value="1"/>
</dbReference>
<dbReference type="PRINTS" id="PR00723">
    <property type="entry name" value="SUBTILISIN"/>
</dbReference>
<dbReference type="InterPro" id="IPR008979">
    <property type="entry name" value="Galactose-bd-like_sf"/>
</dbReference>
<dbReference type="InterPro" id="IPR034058">
    <property type="entry name" value="TagA/B/C/D_pept_dom"/>
</dbReference>
<sequence>MRPVVINGNVWDGHSPSDEPAVFAADPPAEDKTNYILLETAGPISAEQRGALEHKSVILLERKGDNVYLCRYEPPSLAPLKDDLRDFVVDAQVYHPACAIGADVKATAVPDDHDLEVVVGLHPDVQDEDDYADVTKEIGAIVGASPSDISISEGRFRVKVPINKLAAIAKVDHVHTINKYQEATLDIDVASRIVRAHQPIGQANEVFKGQGETICVNDTGFDTGDLNKYHEAFGNRLVGLNALGRTNPWNADDPTGHGTHVAGCAVGFGKHPTFGVLEAPASKANLYVQSTATPDGKLHIPSSGAVEWGVFLNPPVREGQQKPRIHTNSWGTGGVGTYWPSVSALDSHLFDNQDLTVLFSAGNDGKTDIFNDPKNLNRILQGSLGDEGAAKNVITVGSSESVRPQESLSWNTNQPAGTTNLKTWGDFLQLFSLQHAVIRDDDTANSSEGLAAHSSRGPPASTRRIKPDVVAPGSRILSAQSSHLKNPQDFHEVEGMSHDPKWWFASGTSMSTPLVAGCCAVIRGALRSPKGRNLPDPSAALIKAILINGAVRLKGQYRDKGIKDEFGPIDDAPNFHYGFGRVNLDNSLLHILSRKHGGIGDFRDVKGSAALPSHGTAPYEVVVQAPKSASSLTLKVTLVWTDKPGSYLQNDLNLVVTAPDNRAERHGNMGEGSGFDRENNVEQVKWKGVQEGSYTIKVVPYDVQFGPQPFALAWRLYATDDL</sequence>
<evidence type="ECO:0000256" key="1">
    <source>
        <dbReference type="ARBA" id="ARBA00011073"/>
    </source>
</evidence>
<evidence type="ECO:0000256" key="6">
    <source>
        <dbReference type="SAM" id="MobiDB-lite"/>
    </source>
</evidence>
<dbReference type="Proteomes" id="UP001275084">
    <property type="component" value="Unassembled WGS sequence"/>
</dbReference>
<dbReference type="InterPro" id="IPR051048">
    <property type="entry name" value="Peptidase_S8/S53_subtilisin"/>
</dbReference>
<evidence type="ECO:0000256" key="4">
    <source>
        <dbReference type="ARBA" id="ARBA00022825"/>
    </source>
</evidence>
<comment type="similarity">
    <text evidence="1 5">Belongs to the peptidase S8 family.</text>
</comment>
<dbReference type="Gene3D" id="2.60.120.380">
    <property type="match status" value="1"/>
</dbReference>
<dbReference type="Gene3D" id="3.40.50.200">
    <property type="entry name" value="Peptidase S8/S53 domain"/>
    <property type="match status" value="1"/>
</dbReference>
<dbReference type="Pfam" id="PF00082">
    <property type="entry name" value="Peptidase_S8"/>
    <property type="match status" value="1"/>
</dbReference>
<protein>
    <submittedName>
        <fullName evidence="8">Subtilisin-like protease</fullName>
    </submittedName>
</protein>
<feature type="region of interest" description="Disordered" evidence="6">
    <location>
        <begin position="444"/>
        <end position="466"/>
    </location>
</feature>
<evidence type="ECO:0000259" key="7">
    <source>
        <dbReference type="Pfam" id="PF00082"/>
    </source>
</evidence>
<dbReference type="PROSITE" id="PS00138">
    <property type="entry name" value="SUBTILASE_SER"/>
    <property type="match status" value="1"/>
</dbReference>
<dbReference type="PROSITE" id="PS00137">
    <property type="entry name" value="SUBTILASE_HIS"/>
    <property type="match status" value="1"/>
</dbReference>
<evidence type="ECO:0000256" key="2">
    <source>
        <dbReference type="ARBA" id="ARBA00022670"/>
    </source>
</evidence>
<evidence type="ECO:0000313" key="8">
    <source>
        <dbReference type="EMBL" id="KAK3343466.1"/>
    </source>
</evidence>
<name>A0AAJ0H7Y3_9PEZI</name>
<dbReference type="PANTHER" id="PTHR43399:SF4">
    <property type="entry name" value="CELL WALL-ASSOCIATED PROTEASE"/>
    <property type="match status" value="1"/>
</dbReference>
<organism evidence="8 9">
    <name type="scientific">Lasiosphaeria hispida</name>
    <dbReference type="NCBI Taxonomy" id="260671"/>
    <lineage>
        <taxon>Eukaryota</taxon>
        <taxon>Fungi</taxon>
        <taxon>Dikarya</taxon>
        <taxon>Ascomycota</taxon>
        <taxon>Pezizomycotina</taxon>
        <taxon>Sordariomycetes</taxon>
        <taxon>Sordariomycetidae</taxon>
        <taxon>Sordariales</taxon>
        <taxon>Lasiosphaeriaceae</taxon>
        <taxon>Lasiosphaeria</taxon>
    </lineage>
</organism>
<proteinExistence type="inferred from homology"/>
<feature type="active site" description="Charge relay system" evidence="5">
    <location>
        <position position="257"/>
    </location>
</feature>
<keyword evidence="2 5" id="KW-0645">Protease</keyword>
<gene>
    <name evidence="8" type="ORF">B0T25DRAFT_554386</name>
</gene>
<dbReference type="InterPro" id="IPR036852">
    <property type="entry name" value="Peptidase_S8/S53_dom_sf"/>
</dbReference>
<comment type="caution">
    <text evidence="8">The sequence shown here is derived from an EMBL/GenBank/DDBJ whole genome shotgun (WGS) entry which is preliminary data.</text>
</comment>
<dbReference type="PANTHER" id="PTHR43399">
    <property type="entry name" value="SUBTILISIN-RELATED"/>
    <property type="match status" value="1"/>
</dbReference>
<dbReference type="CDD" id="cd04842">
    <property type="entry name" value="Peptidases_S8_Kp43_protease"/>
    <property type="match status" value="1"/>
</dbReference>
<keyword evidence="9" id="KW-1185">Reference proteome</keyword>
<dbReference type="GO" id="GO:0004252">
    <property type="term" value="F:serine-type endopeptidase activity"/>
    <property type="evidence" value="ECO:0007669"/>
    <property type="project" value="UniProtKB-UniRule"/>
</dbReference>
<reference evidence="8" key="2">
    <citation type="submission" date="2023-06" db="EMBL/GenBank/DDBJ databases">
        <authorList>
            <consortium name="Lawrence Berkeley National Laboratory"/>
            <person name="Haridas S."/>
            <person name="Hensen N."/>
            <person name="Bonometti L."/>
            <person name="Westerberg I."/>
            <person name="Brannstrom I.O."/>
            <person name="Guillou S."/>
            <person name="Cros-Aarteil S."/>
            <person name="Calhoun S."/>
            <person name="Kuo A."/>
            <person name="Mondo S."/>
            <person name="Pangilinan J."/>
            <person name="Riley R."/>
            <person name="Labutti K."/>
            <person name="Andreopoulos B."/>
            <person name="Lipzen A."/>
            <person name="Chen C."/>
            <person name="Yanf M."/>
            <person name="Daum C."/>
            <person name="Ng V."/>
            <person name="Clum A."/>
            <person name="Steindorff A."/>
            <person name="Ohm R."/>
            <person name="Martin F."/>
            <person name="Silar P."/>
            <person name="Natvig D."/>
            <person name="Lalanne C."/>
            <person name="Gautier V."/>
            <person name="Ament-Velasquez S.L."/>
            <person name="Kruys A."/>
            <person name="Hutchinson M.I."/>
            <person name="Powell A.J."/>
            <person name="Barry K."/>
            <person name="Miller A.N."/>
            <person name="Grigoriev I.V."/>
            <person name="Debuchy R."/>
            <person name="Gladieux P."/>
            <person name="Thoren M.H."/>
            <person name="Johannesson H."/>
        </authorList>
    </citation>
    <scope>NUCLEOTIDE SEQUENCE</scope>
    <source>
        <strain evidence="8">CBS 955.72</strain>
    </source>
</reference>
<dbReference type="InterPro" id="IPR023828">
    <property type="entry name" value="Peptidase_S8_Ser-AS"/>
</dbReference>
<dbReference type="InterPro" id="IPR015500">
    <property type="entry name" value="Peptidase_S8_subtilisin-rel"/>
</dbReference>
<feature type="active site" description="Charge relay system" evidence="5">
    <location>
        <position position="509"/>
    </location>
</feature>